<dbReference type="InterPro" id="IPR006367">
    <property type="entry name" value="Sirohaem_synthase_N"/>
</dbReference>
<dbReference type="SUPFAM" id="SSF51735">
    <property type="entry name" value="NAD(P)-binding Rossmann-fold domains"/>
    <property type="match status" value="1"/>
</dbReference>
<evidence type="ECO:0000259" key="19">
    <source>
        <dbReference type="Pfam" id="PF14824"/>
    </source>
</evidence>
<keyword evidence="21" id="KW-1185">Reference proteome</keyword>
<dbReference type="GO" id="GO:0004851">
    <property type="term" value="F:uroporphyrin-III C-methyltransferase activity"/>
    <property type="evidence" value="ECO:0007669"/>
    <property type="project" value="UniProtKB-EC"/>
</dbReference>
<dbReference type="NCBIfam" id="TIGR01470">
    <property type="entry name" value="cysG_Nterm"/>
    <property type="match status" value="1"/>
</dbReference>
<evidence type="ECO:0000256" key="1">
    <source>
        <dbReference type="ARBA" id="ARBA00005010"/>
    </source>
</evidence>
<evidence type="ECO:0000256" key="14">
    <source>
        <dbReference type="ARBA" id="ARBA00060548"/>
    </source>
</evidence>
<evidence type="ECO:0000256" key="8">
    <source>
        <dbReference type="ARBA" id="ARBA00023027"/>
    </source>
</evidence>
<dbReference type="InterPro" id="IPR028281">
    <property type="entry name" value="Sirohaem_synthase_central"/>
</dbReference>
<dbReference type="GO" id="GO:0019354">
    <property type="term" value="P:siroheme biosynthetic process"/>
    <property type="evidence" value="ECO:0007669"/>
    <property type="project" value="UniProtKB-UniPathway"/>
</dbReference>
<comment type="caution">
    <text evidence="20">The sequence shown here is derived from an EMBL/GenBank/DDBJ whole genome shotgun (WGS) entry which is preliminary data.</text>
</comment>
<dbReference type="PANTHER" id="PTHR45790">
    <property type="entry name" value="SIROHEME SYNTHASE-RELATED"/>
    <property type="match status" value="1"/>
</dbReference>
<feature type="active site" description="Proton donor" evidence="15">
    <location>
        <position position="281"/>
    </location>
</feature>
<dbReference type="AlphaFoldDB" id="A0A371RJD0"/>
<comment type="pathway">
    <text evidence="14">Cofactor biosynthesis; adenosylcobalamin biosynthesis; precorrin-2 from uroporphyrinogen III: step 1/1.</text>
</comment>
<evidence type="ECO:0000256" key="10">
    <source>
        <dbReference type="ARBA" id="ARBA00023244"/>
    </source>
</evidence>
<evidence type="ECO:0000256" key="15">
    <source>
        <dbReference type="PIRSR" id="PIRSR036426-1"/>
    </source>
</evidence>
<comment type="pathway">
    <text evidence="12">Porphyrin-containing compound metabolism; siroheme biosynthesis; precorrin-2 from uroporphyrinogen III: step 1/1.</text>
</comment>
<dbReference type="FunFam" id="3.30.950.10:FF:000001">
    <property type="entry name" value="Siroheme synthase"/>
    <property type="match status" value="1"/>
</dbReference>
<feature type="domain" description="Tetrapyrrole methylase" evidence="17">
    <location>
        <begin position="229"/>
        <end position="438"/>
    </location>
</feature>
<dbReference type="GO" id="GO:0032259">
    <property type="term" value="P:methylation"/>
    <property type="evidence" value="ECO:0007669"/>
    <property type="project" value="UniProtKB-KW"/>
</dbReference>
<dbReference type="NCBIfam" id="NF007922">
    <property type="entry name" value="PRK10637.1"/>
    <property type="match status" value="1"/>
</dbReference>
<reference evidence="20 21" key="1">
    <citation type="submission" date="2018-08" db="EMBL/GenBank/DDBJ databases">
        <title>Parvularcula sp. SM1705, isolated from surface water of the South Sea China.</title>
        <authorList>
            <person name="Sun L."/>
        </authorList>
    </citation>
    <scope>NUCLEOTIDE SEQUENCE [LARGE SCALE GENOMIC DNA]</scope>
    <source>
        <strain evidence="20 21">SM1705</strain>
    </source>
</reference>
<evidence type="ECO:0000256" key="12">
    <source>
        <dbReference type="ARBA" id="ARBA00025705"/>
    </source>
</evidence>
<evidence type="ECO:0000313" key="21">
    <source>
        <dbReference type="Proteomes" id="UP000264589"/>
    </source>
</evidence>
<dbReference type="InterPro" id="IPR014776">
    <property type="entry name" value="4pyrrole_Mease_sub2"/>
</dbReference>
<dbReference type="PROSITE" id="PS00840">
    <property type="entry name" value="SUMT_2"/>
    <property type="match status" value="1"/>
</dbReference>
<dbReference type="PROSITE" id="PS00839">
    <property type="entry name" value="SUMT_1"/>
    <property type="match status" value="1"/>
</dbReference>
<evidence type="ECO:0000256" key="3">
    <source>
        <dbReference type="ARBA" id="ARBA00022573"/>
    </source>
</evidence>
<protein>
    <submittedName>
        <fullName evidence="20">Uroporphyrinogen-III C-methyltransferase</fullName>
        <ecNumber evidence="20">2.1.1.107</ecNumber>
    </submittedName>
</protein>
<proteinExistence type="inferred from homology"/>
<dbReference type="InterPro" id="IPR003043">
    <property type="entry name" value="Uropor_MeTrfase_CS"/>
</dbReference>
<keyword evidence="3" id="KW-0169">Cobalamin biosynthesis</keyword>
<dbReference type="Gene3D" id="3.40.50.720">
    <property type="entry name" value="NAD(P)-binding Rossmann-like Domain"/>
    <property type="match status" value="1"/>
</dbReference>
<dbReference type="GO" id="GO:0051266">
    <property type="term" value="F:sirohydrochlorin ferrochelatase activity"/>
    <property type="evidence" value="ECO:0007669"/>
    <property type="project" value="InterPro"/>
</dbReference>
<dbReference type="Gene3D" id="3.30.160.110">
    <property type="entry name" value="Siroheme synthase, domain 2"/>
    <property type="match status" value="1"/>
</dbReference>
<keyword evidence="10" id="KW-0627">Porphyrin biosynthesis</keyword>
<dbReference type="PANTHER" id="PTHR45790:SF3">
    <property type="entry name" value="S-ADENOSYL-L-METHIONINE-DEPENDENT UROPORPHYRINOGEN III METHYLTRANSFERASE, CHLOROPLASTIC"/>
    <property type="match status" value="1"/>
</dbReference>
<dbReference type="Gene3D" id="3.40.1010.10">
    <property type="entry name" value="Cobalt-precorrin-4 Transmethylase, Domain 1"/>
    <property type="match status" value="1"/>
</dbReference>
<dbReference type="UniPathway" id="UPA00262">
    <property type="reaction ID" value="UER00211"/>
</dbReference>
<evidence type="ECO:0000256" key="13">
    <source>
        <dbReference type="ARBA" id="ARBA00047561"/>
    </source>
</evidence>
<evidence type="ECO:0000256" key="9">
    <source>
        <dbReference type="ARBA" id="ARBA00023239"/>
    </source>
</evidence>
<dbReference type="NCBIfam" id="TIGR01469">
    <property type="entry name" value="cobA_cysG_Cterm"/>
    <property type="match status" value="1"/>
</dbReference>
<dbReference type="Pfam" id="PF00590">
    <property type="entry name" value="TP_methylase"/>
    <property type="match status" value="1"/>
</dbReference>
<dbReference type="Proteomes" id="UP000264589">
    <property type="component" value="Unassembled WGS sequence"/>
</dbReference>
<dbReference type="SUPFAM" id="SSF53790">
    <property type="entry name" value="Tetrapyrrole methylase"/>
    <property type="match status" value="1"/>
</dbReference>
<sequence length="479" mass="51271">MSPDDIVILKRAPMRYFPAFFNFANRPVFVVGDGELAARKIRLLAKASPLINIFSVSEGSLVEQEFGADYVCFRRDLRKADLEFHPGLIFIAVEDEKILKDAVALAKRARIPVNVVDRPELCDFVVPSIIERGDVAIGISTGGAAPVLSRRLREKIESLLPARLGELVSFVKDRRPRIADRIALRDRRGFYERLLSSPISEAVLDGDMKSAEAGFEAALDADTPLPGSIHIVGAGPGDPELLTLKALRVMQEADVVLFDNLVSDAVLDLVRRDAERVYVGKRRADHSMSQSEIGERMISLAKEGKRVVRLKGGDPFIFGRGGEELDQIKAAGLAANVVPGITAATGCASSASVPLTHRGVSQAVSFVTAYAGEGGAPDIDWQALARLRHTLVVYMGVSRAGEVSANMIAGGRAASTPVAVIEKGTTDEQRILKTTLSAMPGDMLAANITGPAVLIIGEVADFADGAGLIQLSQQTELAA</sequence>
<dbReference type="InterPro" id="IPR050161">
    <property type="entry name" value="Siro_Cobalamin_biosynth"/>
</dbReference>
<keyword evidence="5 16" id="KW-0808">Transferase</keyword>
<dbReference type="InterPro" id="IPR000878">
    <property type="entry name" value="4pyrrol_Mease"/>
</dbReference>
<dbReference type="InParanoid" id="A0A371RJD0"/>
<dbReference type="FunFam" id="3.40.1010.10:FF:000001">
    <property type="entry name" value="Siroheme synthase"/>
    <property type="match status" value="1"/>
</dbReference>
<dbReference type="InterPro" id="IPR036291">
    <property type="entry name" value="NAD(P)-bd_dom_sf"/>
</dbReference>
<evidence type="ECO:0000256" key="6">
    <source>
        <dbReference type="ARBA" id="ARBA00022691"/>
    </source>
</evidence>
<dbReference type="Pfam" id="PF14824">
    <property type="entry name" value="Sirohm_synth_M"/>
    <property type="match status" value="1"/>
</dbReference>
<dbReference type="InterPro" id="IPR012409">
    <property type="entry name" value="Sirohaem_synth"/>
</dbReference>
<feature type="active site" description="Proton acceptor" evidence="15">
    <location>
        <position position="259"/>
    </location>
</feature>
<name>A0A371RJD0_9PROT</name>
<dbReference type="GO" id="GO:0043115">
    <property type="term" value="F:precorrin-2 dehydrogenase activity"/>
    <property type="evidence" value="ECO:0007669"/>
    <property type="project" value="UniProtKB-EC"/>
</dbReference>
<evidence type="ECO:0000259" key="18">
    <source>
        <dbReference type="Pfam" id="PF10414"/>
    </source>
</evidence>
<evidence type="ECO:0000256" key="11">
    <source>
        <dbReference type="ARBA" id="ARBA00023268"/>
    </source>
</evidence>
<dbReference type="InterPro" id="IPR006366">
    <property type="entry name" value="CobA/CysG_C"/>
</dbReference>
<dbReference type="InterPro" id="IPR035996">
    <property type="entry name" value="4pyrrol_Methylase_sf"/>
</dbReference>
<dbReference type="CDD" id="cd11642">
    <property type="entry name" value="SUMT"/>
    <property type="match status" value="1"/>
</dbReference>
<dbReference type="Pfam" id="PF10414">
    <property type="entry name" value="CysG_dimeriser"/>
    <property type="match status" value="1"/>
</dbReference>
<dbReference type="Gene3D" id="1.10.8.210">
    <property type="entry name" value="Sirohaem synthase, dimerisation domain"/>
    <property type="match status" value="1"/>
</dbReference>
<evidence type="ECO:0000256" key="2">
    <source>
        <dbReference type="ARBA" id="ARBA00005879"/>
    </source>
</evidence>
<dbReference type="EC" id="2.1.1.107" evidence="20"/>
<organism evidence="20 21">
    <name type="scientific">Parvularcula marina</name>
    <dbReference type="NCBI Taxonomy" id="2292771"/>
    <lineage>
        <taxon>Bacteria</taxon>
        <taxon>Pseudomonadati</taxon>
        <taxon>Pseudomonadota</taxon>
        <taxon>Alphaproteobacteria</taxon>
        <taxon>Parvularculales</taxon>
        <taxon>Parvularculaceae</taxon>
        <taxon>Parvularcula</taxon>
    </lineage>
</organism>
<dbReference type="GO" id="GO:0051287">
    <property type="term" value="F:NAD binding"/>
    <property type="evidence" value="ECO:0007669"/>
    <property type="project" value="InterPro"/>
</dbReference>
<evidence type="ECO:0000256" key="4">
    <source>
        <dbReference type="ARBA" id="ARBA00022603"/>
    </source>
</evidence>
<keyword evidence="11" id="KW-0511">Multifunctional enzyme</keyword>
<dbReference type="PIRSF" id="PIRSF036426">
    <property type="entry name" value="Sirohaem_synth"/>
    <property type="match status" value="1"/>
</dbReference>
<dbReference type="GO" id="GO:0009236">
    <property type="term" value="P:cobalamin biosynthetic process"/>
    <property type="evidence" value="ECO:0007669"/>
    <property type="project" value="UniProtKB-KW"/>
</dbReference>
<dbReference type="InterPro" id="IPR037115">
    <property type="entry name" value="Sirohaem_synt_dimer_dom_sf"/>
</dbReference>
<keyword evidence="7" id="KW-0560">Oxidoreductase</keyword>
<keyword evidence="6" id="KW-0949">S-adenosyl-L-methionine</keyword>
<dbReference type="FunCoup" id="A0A371RJD0">
    <property type="interactions" value="226"/>
</dbReference>
<evidence type="ECO:0000313" key="20">
    <source>
        <dbReference type="EMBL" id="RFB05536.1"/>
    </source>
</evidence>
<keyword evidence="4 16" id="KW-0489">Methyltransferase</keyword>
<dbReference type="SUPFAM" id="SSF75615">
    <property type="entry name" value="Siroheme synthase middle domains-like"/>
    <property type="match status" value="1"/>
</dbReference>
<dbReference type="InterPro" id="IPR019478">
    <property type="entry name" value="Sirohaem_synthase_dimer_dom"/>
</dbReference>
<gene>
    <name evidence="20" type="primary">cobA</name>
    <name evidence="20" type="ORF">DX908_09835</name>
</gene>
<dbReference type="Pfam" id="PF13241">
    <property type="entry name" value="NAD_binding_7"/>
    <property type="match status" value="1"/>
</dbReference>
<evidence type="ECO:0000256" key="5">
    <source>
        <dbReference type="ARBA" id="ARBA00022679"/>
    </source>
</evidence>
<comment type="similarity">
    <text evidence="2 16">Belongs to the precorrin methyltransferase family.</text>
</comment>
<evidence type="ECO:0000256" key="16">
    <source>
        <dbReference type="RuleBase" id="RU003960"/>
    </source>
</evidence>
<feature type="domain" description="Sirohaem synthase dimerisation" evidence="18">
    <location>
        <begin position="163"/>
        <end position="219"/>
    </location>
</feature>
<keyword evidence="9" id="KW-0456">Lyase</keyword>
<dbReference type="Gene3D" id="3.30.950.10">
    <property type="entry name" value="Methyltransferase, Cobalt-precorrin-4 Transmethylase, Domain 2"/>
    <property type="match status" value="1"/>
</dbReference>
<dbReference type="EMBL" id="QUQO01000001">
    <property type="protein sequence ID" value="RFB05536.1"/>
    <property type="molecule type" value="Genomic_DNA"/>
</dbReference>
<dbReference type="InterPro" id="IPR014777">
    <property type="entry name" value="4pyrrole_Mease_sub1"/>
</dbReference>
<accession>A0A371RJD0</accession>
<dbReference type="NCBIfam" id="NF004790">
    <property type="entry name" value="PRK06136.1"/>
    <property type="match status" value="1"/>
</dbReference>
<comment type="catalytic activity">
    <reaction evidence="13">
        <text>precorrin-2 + NAD(+) = sirohydrochlorin + NADH + 2 H(+)</text>
        <dbReference type="Rhea" id="RHEA:15613"/>
        <dbReference type="ChEBI" id="CHEBI:15378"/>
        <dbReference type="ChEBI" id="CHEBI:57540"/>
        <dbReference type="ChEBI" id="CHEBI:57945"/>
        <dbReference type="ChEBI" id="CHEBI:58351"/>
        <dbReference type="ChEBI" id="CHEBI:58827"/>
        <dbReference type="EC" id="1.3.1.76"/>
    </reaction>
</comment>
<keyword evidence="8" id="KW-0520">NAD</keyword>
<feature type="domain" description="Siroheme synthase central" evidence="19">
    <location>
        <begin position="132"/>
        <end position="158"/>
    </location>
</feature>
<comment type="pathway">
    <text evidence="1">Porphyrin-containing compound metabolism; siroheme biosynthesis; sirohydrochlorin from precorrin-2: step 1/1.</text>
</comment>
<evidence type="ECO:0000259" key="17">
    <source>
        <dbReference type="Pfam" id="PF00590"/>
    </source>
</evidence>
<evidence type="ECO:0000256" key="7">
    <source>
        <dbReference type="ARBA" id="ARBA00023002"/>
    </source>
</evidence>